<dbReference type="InterPro" id="IPR052895">
    <property type="entry name" value="HetReg/Transcr_Mod"/>
</dbReference>
<dbReference type="PANTHER" id="PTHR24148">
    <property type="entry name" value="ANKYRIN REPEAT DOMAIN-CONTAINING PROTEIN 39 HOMOLOG-RELATED"/>
    <property type="match status" value="1"/>
</dbReference>
<feature type="domain" description="Heterokaryon incompatibility" evidence="2">
    <location>
        <begin position="69"/>
        <end position="206"/>
    </location>
</feature>
<evidence type="ECO:0000259" key="2">
    <source>
        <dbReference type="Pfam" id="PF06985"/>
    </source>
</evidence>
<evidence type="ECO:0000313" key="3">
    <source>
        <dbReference type="EMBL" id="OSS47569.1"/>
    </source>
</evidence>
<dbReference type="PANTHER" id="PTHR24148:SF73">
    <property type="entry name" value="HET DOMAIN PROTEIN (AFU_ORTHOLOGUE AFUA_8G01020)"/>
    <property type="match status" value="1"/>
</dbReference>
<proteinExistence type="predicted"/>
<reference evidence="3 4" key="1">
    <citation type="journal article" date="2017" name="Genome Announc.">
        <title>Genome sequence of the saprophytic ascomycete Epicoccum nigrum ICMP 19927 strain isolated from New Zealand.</title>
        <authorList>
            <person name="Fokin M."/>
            <person name="Fleetwood D."/>
            <person name="Weir B.S."/>
            <person name="Villas-Boas S.G."/>
        </authorList>
    </citation>
    <scope>NUCLEOTIDE SEQUENCE [LARGE SCALE GENOMIC DNA]</scope>
    <source>
        <strain evidence="3 4">ICMP 19927</strain>
    </source>
</reference>
<dbReference type="AlphaFoldDB" id="A0A1Y2LVH4"/>
<dbReference type="Pfam" id="PF06985">
    <property type="entry name" value="HET"/>
    <property type="match status" value="1"/>
</dbReference>
<dbReference type="EMBL" id="KZ107848">
    <property type="protein sequence ID" value="OSS47569.1"/>
    <property type="molecule type" value="Genomic_DNA"/>
</dbReference>
<name>A0A1Y2LVH4_EPING</name>
<dbReference type="InParanoid" id="A0A1Y2LVH4"/>
<dbReference type="InterPro" id="IPR010730">
    <property type="entry name" value="HET"/>
</dbReference>
<organism evidence="3 4">
    <name type="scientific">Epicoccum nigrum</name>
    <name type="common">Soil fungus</name>
    <name type="synonym">Epicoccum purpurascens</name>
    <dbReference type="NCBI Taxonomy" id="105696"/>
    <lineage>
        <taxon>Eukaryota</taxon>
        <taxon>Fungi</taxon>
        <taxon>Dikarya</taxon>
        <taxon>Ascomycota</taxon>
        <taxon>Pezizomycotina</taxon>
        <taxon>Dothideomycetes</taxon>
        <taxon>Pleosporomycetidae</taxon>
        <taxon>Pleosporales</taxon>
        <taxon>Pleosporineae</taxon>
        <taxon>Didymellaceae</taxon>
        <taxon>Epicoccum</taxon>
    </lineage>
</organism>
<feature type="compositionally biased region" description="Basic and acidic residues" evidence="1">
    <location>
        <begin position="10"/>
        <end position="27"/>
    </location>
</feature>
<accession>A0A1Y2LVH4</accession>
<gene>
    <name evidence="3" type="ORF">B5807_07370</name>
</gene>
<evidence type="ECO:0000313" key="4">
    <source>
        <dbReference type="Proteomes" id="UP000193240"/>
    </source>
</evidence>
<dbReference type="Proteomes" id="UP000193240">
    <property type="component" value="Unassembled WGS sequence"/>
</dbReference>
<protein>
    <recommendedName>
        <fullName evidence="2">Heterokaryon incompatibility domain-containing protein</fullName>
    </recommendedName>
</protein>
<feature type="region of interest" description="Disordered" evidence="1">
    <location>
        <begin position="1"/>
        <end position="27"/>
    </location>
</feature>
<keyword evidence="4" id="KW-1185">Reference proteome</keyword>
<sequence length="418" mass="48030">MSTESGDPDEMNRSRRRDEFTRGDPYAHVKLPMGNSTTIRLLEILPTAPGDDSAIISCRLHLASMSNDYTALSYMWGTEEGRTTIELNGVKIDVRRNLWDFLHQARIDQRTDGAPRLWIDALCIQQELVSERNHQVALMGSIYSQASSVLIWFGVECGPLECFEHLDKIEDDLSWYTYFSRRKKTEKELSLFINHEYWSRAWILQECVLPSTLQMRCGSRRIPGTSLHKLHHYLGAKTGTIFATSNPFFTVFEARVNWHYGKPGTRNVEPFGDTKPACSDPRDRIYSKLYIMDNSIGLVPDYNKTTLELFIELADSYIHWGPSRSLQLRELAYTLNLLDEDYSRGSGRDAWDPAIRSRIVAAEEFKGQRDSIVDSQGQGYSQRYRSDPLMLLNYSSEESYIRSNAVLDYVRDVCPDAL</sequence>
<evidence type="ECO:0000256" key="1">
    <source>
        <dbReference type="SAM" id="MobiDB-lite"/>
    </source>
</evidence>
<dbReference type="OMA" id="RYANSEC"/>